<dbReference type="PANTHER" id="PTHR30251">
    <property type="entry name" value="PILUS ASSEMBLY CHAPERONE"/>
    <property type="match status" value="1"/>
</dbReference>
<dbReference type="InterPro" id="IPR050643">
    <property type="entry name" value="Periplasmic_pilus_chap"/>
</dbReference>
<dbReference type="Proteomes" id="UP000239181">
    <property type="component" value="Unassembled WGS sequence"/>
</dbReference>
<protein>
    <submittedName>
        <fullName evidence="3">Molecular chaperone</fullName>
    </submittedName>
</protein>
<reference evidence="3 4" key="1">
    <citation type="submission" date="2017-10" db="EMBL/GenBank/DDBJ databases">
        <title>Draft genome of two endophytic bacteria isolated from 'guarana' Paullinia cupana (Mart.) Ducke.</title>
        <authorList>
            <person name="Siqueira K.A."/>
            <person name="Liotti R.G."/>
            <person name="Mendes T.A."/>
            <person name="Soares M.A."/>
        </authorList>
    </citation>
    <scope>NUCLEOTIDE SEQUENCE [LARGE SCALE GENOMIC DNA]</scope>
    <source>
        <strain evidence="3 4">342</strain>
    </source>
</reference>
<feature type="signal peptide" evidence="1">
    <location>
        <begin position="1"/>
        <end position="24"/>
    </location>
</feature>
<evidence type="ECO:0000313" key="4">
    <source>
        <dbReference type="Proteomes" id="UP000239181"/>
    </source>
</evidence>
<dbReference type="RefSeq" id="WP_105593276.1">
    <property type="nucleotide sequence ID" value="NZ_PDET01000008.1"/>
</dbReference>
<gene>
    <name evidence="3" type="ORF">CQW29_13685</name>
</gene>
<dbReference type="OrthoDB" id="511700at2"/>
<dbReference type="Gene3D" id="2.60.40.10">
    <property type="entry name" value="Immunoglobulins"/>
    <property type="match status" value="1"/>
</dbReference>
<dbReference type="Pfam" id="PF00345">
    <property type="entry name" value="PapD_N"/>
    <property type="match status" value="1"/>
</dbReference>
<name>A0A2S9IB48_9GAMM</name>
<organism evidence="3 4">
    <name type="scientific">Pantoea coffeiphila</name>
    <dbReference type="NCBI Taxonomy" id="1465635"/>
    <lineage>
        <taxon>Bacteria</taxon>
        <taxon>Pseudomonadati</taxon>
        <taxon>Pseudomonadota</taxon>
        <taxon>Gammaproteobacteria</taxon>
        <taxon>Enterobacterales</taxon>
        <taxon>Erwiniaceae</taxon>
        <taxon>Pantoea</taxon>
    </lineage>
</organism>
<feature type="domain" description="Pili assembly chaperone N-terminal" evidence="2">
    <location>
        <begin position="36"/>
        <end position="146"/>
    </location>
</feature>
<dbReference type="GO" id="GO:0030288">
    <property type="term" value="C:outer membrane-bounded periplasmic space"/>
    <property type="evidence" value="ECO:0007669"/>
    <property type="project" value="InterPro"/>
</dbReference>
<dbReference type="InterPro" id="IPR013783">
    <property type="entry name" value="Ig-like_fold"/>
</dbReference>
<proteinExistence type="predicted"/>
<dbReference type="EMBL" id="PDET01000008">
    <property type="protein sequence ID" value="PRD14998.1"/>
    <property type="molecule type" value="Genomic_DNA"/>
</dbReference>
<evidence type="ECO:0000259" key="2">
    <source>
        <dbReference type="Pfam" id="PF00345"/>
    </source>
</evidence>
<comment type="caution">
    <text evidence="3">The sequence shown here is derived from an EMBL/GenBank/DDBJ whole genome shotgun (WGS) entry which is preliminary data.</text>
</comment>
<dbReference type="GO" id="GO:0071555">
    <property type="term" value="P:cell wall organization"/>
    <property type="evidence" value="ECO:0007669"/>
    <property type="project" value="InterPro"/>
</dbReference>
<dbReference type="AlphaFoldDB" id="A0A2S9IB48"/>
<evidence type="ECO:0000313" key="3">
    <source>
        <dbReference type="EMBL" id="PRD14998.1"/>
    </source>
</evidence>
<dbReference type="SUPFAM" id="SSF49354">
    <property type="entry name" value="PapD-like"/>
    <property type="match status" value="1"/>
</dbReference>
<keyword evidence="1" id="KW-0732">Signal</keyword>
<dbReference type="InterPro" id="IPR016147">
    <property type="entry name" value="Pili_assmbl_chaperone_N"/>
</dbReference>
<sequence length="261" mass="29325">MKLKTGLLFCALWLTALCPQFALAASSVLVWPVYQVIEADQQGSALWLENRGSYPVSLQVRVLGWQQQDQRDRYADQQDVIASPPFATVEPGKRQLIRLMRTVTVPAGREQSYRIVIDELPGSLPKEMQEHAGLQLQMRYLLPLFLDGEGLWTQERTDRKRDASTATRPQLSWTFSQREGKTWLTVRNQGVVHARLSNVFWGSSNKPEQASLRLSEGFLGYVLPGQKMSFPLPAKRQPSGGQTLYAQLADNTTPVAIQAAN</sequence>
<dbReference type="PANTHER" id="PTHR30251:SF4">
    <property type="entry name" value="SLR1668 PROTEIN"/>
    <property type="match status" value="1"/>
</dbReference>
<accession>A0A2S9IB48</accession>
<keyword evidence="4" id="KW-1185">Reference proteome</keyword>
<dbReference type="InterPro" id="IPR008962">
    <property type="entry name" value="PapD-like_sf"/>
</dbReference>
<evidence type="ECO:0000256" key="1">
    <source>
        <dbReference type="SAM" id="SignalP"/>
    </source>
</evidence>
<feature type="chain" id="PRO_5015481453" evidence="1">
    <location>
        <begin position="25"/>
        <end position="261"/>
    </location>
</feature>